<dbReference type="PRINTS" id="PR00625">
    <property type="entry name" value="JDOMAIN"/>
</dbReference>
<dbReference type="PANTHER" id="PTHR24074">
    <property type="entry name" value="CO-CHAPERONE PROTEIN DJLA"/>
    <property type="match status" value="1"/>
</dbReference>
<feature type="compositionally biased region" description="Polar residues" evidence="1">
    <location>
        <begin position="256"/>
        <end position="266"/>
    </location>
</feature>
<evidence type="ECO:0000313" key="3">
    <source>
        <dbReference type="EMBL" id="KJR88812.1"/>
    </source>
</evidence>
<sequence>MAKADYSRDYYADLELPASADVNEIKKQFRKLALKYHPDRNPGKEAEVNAKFQTIQAAHEILTSPEQKSKYDSHRSRNASRYPGASGVRGNPWQDVSSQYPVPPRRPGQAPTSAARNTHASSSGPSSSSASSSHRYSSFNVPPSAKTSKEDLDSRYNAWKNMRPNAAKGRPGQSASAAYAAANSGSAANTSRKANANPASSSMPPPPPPHPPQPQTPMPARTASQRQKANASFGTSTRRPTGFHPQSQMGDEPPAANTNNYFTNRTHTSRGYFFGEQPDPPSSTDHPTPEPRRASASAASEPAKPEPRNLSDESLFDSRQSTPYQTHGGEKFNPFDGVRMTADLNRTKSYRSVNPQAARPDFRRRSSSLPDESDNATKAAASAKKRAAGGGTGATTSAAAAGAAAGVAAGVAYEAAAASHSPSANSANTGVPRSSARSRSGPTSKASRPATSSQMPQFEEQYQRMQGDQQQQQQEQQEQRSNHFASVNNNAAQNTGNPHNINTPQNDKSKPILYATPPFSQDPKQASYMSAKNVPSRACSDGIANAQRQMASRKHIISWFHFNSHTPPESDWPEPKRRASHPTESSSGDPSKNDSKSFNSGYMAGMNAFEAKQFNIIQGLVDNVEVYKPSSRDSKSESKAGHAKSAGHAVPRKAAAVGREYGLPEDGGRNRFLNAPVPSCSLPQVQFFTSDLYRPIHANGATRTFSSNLSLDDDVFSVPSTPSDQERTNPFTRSSVEDINTRFVSGEKANAAWAFSAGGSEGESYGDFPSRVRRSQSGSRLGRRSPGKGNSIPKPDGSAPQPPPPPPRPQQVPTSQDPSPVSSTIGTADGDSGKTNDATTGTKGNTTTTTNYFNAGRWAEQIGSEHFVPWTAQQPPNLPPRQSTPTQQRARPIKKPKPIQRSNTTAPREYIVIPDDDDDEEGGGSTAENDVGHKTQQQSQQQPIEVEADVSGFASPTAMDIDSPPATETTFHEAGPGERRSGVASSGTDTAGGAPLSSPNPHVEGARKIPVEPTRPEWRAGDVNKPGTASTAAAAADAAAASAGTASAPRPVPNAGADHVRGSEDSEEFRATLSDIHKVEPFAENAPGIQGYAGTGLGSFGDLQSNLPFESKAASAAVPVPPSSMQGGGSSAARVARSRSRSRKNITFPKAPVAPHPPAALGVPGLQPTAAAWDKYVTEFRHYMLEWTAFNSLYVDHFQARRHDIETRDGDFGWLDSADGDNDGINRYLDWMEQDAEVRAVWSVSCSNHDMDVRKFMAYRERMRLA</sequence>
<dbReference type="CDD" id="cd06257">
    <property type="entry name" value="DnaJ"/>
    <property type="match status" value="1"/>
</dbReference>
<comment type="caution">
    <text evidence="3">The sequence shown here is derived from an EMBL/GenBank/DDBJ whole genome shotgun (WGS) entry which is preliminary data.</text>
</comment>
<feature type="compositionally biased region" description="Polar residues" evidence="1">
    <location>
        <begin position="110"/>
        <end position="120"/>
    </location>
</feature>
<feature type="compositionally biased region" description="Polar residues" evidence="1">
    <location>
        <begin position="482"/>
        <end position="506"/>
    </location>
</feature>
<feature type="compositionally biased region" description="Polar residues" evidence="1">
    <location>
        <begin position="582"/>
        <end position="599"/>
    </location>
</feature>
<dbReference type="Pfam" id="PF00226">
    <property type="entry name" value="DnaJ"/>
    <property type="match status" value="1"/>
</dbReference>
<accession>A0A0F2MGQ1</accession>
<feature type="compositionally biased region" description="Polar residues" evidence="1">
    <location>
        <begin position="518"/>
        <end position="530"/>
    </location>
</feature>
<reference evidence="3 4" key="2">
    <citation type="journal article" date="2015" name="Eukaryot. Cell">
        <title>Asexual propagation of a virulent clone complex in a human and feline outbreak of sporotrichosis.</title>
        <authorList>
            <person name="Teixeira Mde M."/>
            <person name="Rodrigues A.M."/>
            <person name="Tsui C.K."/>
            <person name="de Almeida L.G."/>
            <person name="Van Diepeningen A.D."/>
            <person name="van den Ende B.G."/>
            <person name="Fernandes G.F."/>
            <person name="Kano R."/>
            <person name="Hamelin R.C."/>
            <person name="Lopes-Bezerra L.M."/>
            <person name="Vasconcelos A.T."/>
            <person name="de Hoog S."/>
            <person name="de Camargo Z.P."/>
            <person name="Felipe M.S."/>
        </authorList>
    </citation>
    <scope>NUCLEOTIDE SEQUENCE [LARGE SCALE GENOMIC DNA]</scope>
    <source>
        <strain evidence="3 4">1099-18</strain>
    </source>
</reference>
<feature type="compositionally biased region" description="Low complexity" evidence="1">
    <location>
        <begin position="394"/>
        <end position="427"/>
    </location>
</feature>
<dbReference type="GeneID" id="27668845"/>
<feature type="compositionally biased region" description="Basic and acidic residues" evidence="1">
    <location>
        <begin position="630"/>
        <end position="640"/>
    </location>
</feature>
<dbReference type="SMART" id="SM00271">
    <property type="entry name" value="DnaJ"/>
    <property type="match status" value="1"/>
</dbReference>
<feature type="region of interest" description="Disordered" evidence="1">
    <location>
        <begin position="1118"/>
        <end position="1160"/>
    </location>
</feature>
<gene>
    <name evidence="3" type="ORF">SPSK_06896</name>
</gene>
<evidence type="ECO:0000256" key="1">
    <source>
        <dbReference type="SAM" id="MobiDB-lite"/>
    </source>
</evidence>
<dbReference type="InterPro" id="IPR001623">
    <property type="entry name" value="DnaJ_domain"/>
</dbReference>
<dbReference type="FunFam" id="1.10.287.110:FF:000096">
    <property type="entry name" value="DnaJ domain protein"/>
    <property type="match status" value="1"/>
</dbReference>
<feature type="region of interest" description="Disordered" evidence="1">
    <location>
        <begin position="565"/>
        <end position="599"/>
    </location>
</feature>
<evidence type="ECO:0000259" key="2">
    <source>
        <dbReference type="PROSITE" id="PS50076"/>
    </source>
</evidence>
<dbReference type="Gene3D" id="1.10.287.110">
    <property type="entry name" value="DnaJ domain"/>
    <property type="match status" value="1"/>
</dbReference>
<protein>
    <recommendedName>
        <fullName evidence="2">J domain-containing protein</fullName>
    </recommendedName>
</protein>
<dbReference type="OrthoDB" id="10250354at2759"/>
<reference evidence="3 4" key="1">
    <citation type="journal article" date="2014" name="BMC Genomics">
        <title>Comparative genomics of the major fungal agents of human and animal Sporotrichosis: Sporothrix schenckii and Sporothrix brasiliensis.</title>
        <authorList>
            <person name="Teixeira M.M."/>
            <person name="de Almeida L.G."/>
            <person name="Kubitschek-Barreira P."/>
            <person name="Alves F.L."/>
            <person name="Kioshima E.S."/>
            <person name="Abadio A.K."/>
            <person name="Fernandes L."/>
            <person name="Derengowski L.S."/>
            <person name="Ferreira K.S."/>
            <person name="Souza R.C."/>
            <person name="Ruiz J.C."/>
            <person name="de Andrade N.C."/>
            <person name="Paes H.C."/>
            <person name="Nicola A.M."/>
            <person name="Albuquerque P."/>
            <person name="Gerber A.L."/>
            <person name="Martins V.P."/>
            <person name="Peconick L.D."/>
            <person name="Neto A.V."/>
            <person name="Chaucanez C.B."/>
            <person name="Silva P.A."/>
            <person name="Cunha O.L."/>
            <person name="de Oliveira F.F."/>
            <person name="dos Santos T.C."/>
            <person name="Barros A.L."/>
            <person name="Soares M.A."/>
            <person name="de Oliveira L.M."/>
            <person name="Marini M.M."/>
            <person name="Villalobos-Duno H."/>
            <person name="Cunha M.M."/>
            <person name="de Hoog S."/>
            <person name="da Silveira J.F."/>
            <person name="Henrissat B."/>
            <person name="Nino-Vega G.A."/>
            <person name="Cisalpino P.S."/>
            <person name="Mora-Montes H.M."/>
            <person name="Almeida S.R."/>
            <person name="Stajich J.E."/>
            <person name="Lopes-Bezerra L.M."/>
            <person name="Vasconcelos A.T."/>
            <person name="Felipe M.S."/>
        </authorList>
    </citation>
    <scope>NUCLEOTIDE SEQUENCE [LARGE SCALE GENOMIC DNA]</scope>
    <source>
        <strain evidence="3 4">1099-18</strain>
    </source>
</reference>
<feature type="region of interest" description="Disordered" evidence="1">
    <location>
        <begin position="758"/>
        <end position="1065"/>
    </location>
</feature>
<feature type="compositionally biased region" description="Polar residues" evidence="1">
    <location>
        <begin position="871"/>
        <end position="889"/>
    </location>
</feature>
<dbReference type="Proteomes" id="UP000033710">
    <property type="component" value="Unassembled WGS sequence"/>
</dbReference>
<feature type="compositionally biased region" description="Polar residues" evidence="1">
    <location>
        <begin position="222"/>
        <end position="249"/>
    </location>
</feature>
<feature type="region of interest" description="Disordered" evidence="1">
    <location>
        <begin position="59"/>
        <end position="532"/>
    </location>
</feature>
<name>A0A0F2MGQ1_SPOSC</name>
<feature type="compositionally biased region" description="Polar residues" evidence="1">
    <location>
        <begin position="428"/>
        <end position="456"/>
    </location>
</feature>
<feature type="compositionally biased region" description="Low complexity" evidence="1">
    <location>
        <begin position="121"/>
        <end position="138"/>
    </location>
</feature>
<feature type="region of interest" description="Disordered" evidence="1">
    <location>
        <begin position="628"/>
        <end position="653"/>
    </location>
</feature>
<feature type="compositionally biased region" description="Low complexity" evidence="1">
    <location>
        <begin position="459"/>
        <end position="476"/>
    </location>
</feature>
<dbReference type="InterPro" id="IPR036869">
    <property type="entry name" value="J_dom_sf"/>
</dbReference>
<feature type="compositionally biased region" description="Low complexity" evidence="1">
    <location>
        <begin position="833"/>
        <end position="851"/>
    </location>
</feature>
<feature type="compositionally biased region" description="Basic and acidic residues" evidence="1">
    <location>
        <begin position="1004"/>
        <end position="1022"/>
    </location>
</feature>
<dbReference type="VEuPathDB" id="FungiDB:SPSK_06896"/>
<evidence type="ECO:0000313" key="4">
    <source>
        <dbReference type="Proteomes" id="UP000033710"/>
    </source>
</evidence>
<feature type="domain" description="J" evidence="2">
    <location>
        <begin position="9"/>
        <end position="75"/>
    </location>
</feature>
<dbReference type="PROSITE" id="PS50076">
    <property type="entry name" value="DNAJ_2"/>
    <property type="match status" value="1"/>
</dbReference>
<feature type="compositionally biased region" description="Pro residues" evidence="1">
    <location>
        <begin position="800"/>
        <end position="810"/>
    </location>
</feature>
<dbReference type="KEGG" id="ssck:SPSK_06896"/>
<feature type="compositionally biased region" description="Low complexity" evidence="1">
    <location>
        <begin position="787"/>
        <end position="799"/>
    </location>
</feature>
<dbReference type="InterPro" id="IPR050817">
    <property type="entry name" value="DjlA_DnaK_co-chaperone"/>
</dbReference>
<organism evidence="3 4">
    <name type="scientific">Sporothrix schenckii 1099-18</name>
    <dbReference type="NCBI Taxonomy" id="1397361"/>
    <lineage>
        <taxon>Eukaryota</taxon>
        <taxon>Fungi</taxon>
        <taxon>Dikarya</taxon>
        <taxon>Ascomycota</taxon>
        <taxon>Pezizomycotina</taxon>
        <taxon>Sordariomycetes</taxon>
        <taxon>Sordariomycetidae</taxon>
        <taxon>Ophiostomatales</taxon>
        <taxon>Ophiostomataceae</taxon>
        <taxon>Sporothrix</taxon>
    </lineage>
</organism>
<dbReference type="RefSeq" id="XP_016591488.1">
    <property type="nucleotide sequence ID" value="XM_016733568.1"/>
</dbReference>
<dbReference type="EMBL" id="AXCR01000004">
    <property type="protein sequence ID" value="KJR88812.1"/>
    <property type="molecule type" value="Genomic_DNA"/>
</dbReference>
<feature type="compositionally biased region" description="Low complexity" evidence="1">
    <location>
        <begin position="174"/>
        <end position="191"/>
    </location>
</feature>
<proteinExistence type="predicted"/>
<feature type="compositionally biased region" description="Low complexity" evidence="1">
    <location>
        <begin position="1028"/>
        <end position="1048"/>
    </location>
</feature>
<feature type="compositionally biased region" description="Polar residues" evidence="1">
    <location>
        <begin position="814"/>
        <end position="826"/>
    </location>
</feature>
<dbReference type="SUPFAM" id="SSF46565">
    <property type="entry name" value="Chaperone J-domain"/>
    <property type="match status" value="1"/>
</dbReference>
<feature type="compositionally biased region" description="Pro residues" evidence="1">
    <location>
        <begin position="203"/>
        <end position="217"/>
    </location>
</feature>
<dbReference type="AlphaFoldDB" id="A0A0F2MGQ1"/>